<protein>
    <submittedName>
        <fullName evidence="1">Uncharacterized protein</fullName>
    </submittedName>
</protein>
<evidence type="ECO:0000313" key="1">
    <source>
        <dbReference type="EMBL" id="BFO19811.1"/>
    </source>
</evidence>
<dbReference type="EMBL" id="AP035768">
    <property type="protein sequence ID" value="BFO19811.1"/>
    <property type="molecule type" value="Genomic_DNA"/>
</dbReference>
<proteinExistence type="predicted"/>
<accession>A0AAT9HQD1</accession>
<reference evidence="1" key="2">
    <citation type="submission" date="2024-07" db="EMBL/GenBank/DDBJ databases">
        <title>Streptomyces haneummycinica sp. nov., a new antibiotic-producing actinobacterium isolated from marine sediment.</title>
        <authorList>
            <person name="Uemura M."/>
            <person name="Hamada M."/>
            <person name="Hirano S."/>
            <person name="Kobayashi K."/>
            <person name="Ohshiro T."/>
            <person name="Kobayashi T."/>
            <person name="Terahara T."/>
        </authorList>
    </citation>
    <scope>NUCLEOTIDE SEQUENCE</scope>
    <source>
        <strain evidence="1">KM77-8</strain>
    </source>
</reference>
<reference evidence="1" key="1">
    <citation type="submission" date="2024-06" db="EMBL/GenBank/DDBJ databases">
        <authorList>
            <consortium name="consrtm"/>
            <person name="Uemura M."/>
            <person name="Terahara T."/>
        </authorList>
    </citation>
    <scope>NUCLEOTIDE SEQUENCE</scope>
    <source>
        <strain evidence="1">KM77-8</strain>
    </source>
</reference>
<sequence length="73" mass="8398">MIIEYWGGRLTEDQLAWVDPSYADPQICHAARYTFDHQYEGCGNWPFNAAYAATFRGLQGWSPDSAPSPTWRR</sequence>
<organism evidence="1">
    <name type="scientific">Streptomyces haneummycinicus</name>
    <dbReference type="NCBI Taxonomy" id="3074435"/>
    <lineage>
        <taxon>Bacteria</taxon>
        <taxon>Bacillati</taxon>
        <taxon>Actinomycetota</taxon>
        <taxon>Actinomycetes</taxon>
        <taxon>Kitasatosporales</taxon>
        <taxon>Streptomycetaceae</taxon>
        <taxon>Streptomyces</taxon>
    </lineage>
</organism>
<name>A0AAT9HQD1_9ACTN</name>
<gene>
    <name evidence="1" type="ORF">SHKM778_61990</name>
</gene>
<dbReference type="AlphaFoldDB" id="A0AAT9HQD1"/>